<proteinExistence type="predicted"/>
<dbReference type="EMBL" id="GGEC01084803">
    <property type="protein sequence ID" value="MBX65287.1"/>
    <property type="molecule type" value="Transcribed_RNA"/>
</dbReference>
<sequence>MQDADYSCWDENQVGWVYGNTQ</sequence>
<dbReference type="AlphaFoldDB" id="A0A2P2QEK6"/>
<name>A0A2P2QEK6_RHIMU</name>
<protein>
    <submittedName>
        <fullName evidence="1">Uncharacterized protein</fullName>
    </submittedName>
</protein>
<evidence type="ECO:0000313" key="1">
    <source>
        <dbReference type="EMBL" id="MBX65287.1"/>
    </source>
</evidence>
<accession>A0A2P2QEK6</accession>
<reference evidence="1" key="1">
    <citation type="submission" date="2018-02" db="EMBL/GenBank/DDBJ databases">
        <title>Rhizophora mucronata_Transcriptome.</title>
        <authorList>
            <person name="Meera S.P."/>
            <person name="Sreeshan A."/>
            <person name="Augustine A."/>
        </authorList>
    </citation>
    <scope>NUCLEOTIDE SEQUENCE</scope>
    <source>
        <tissue evidence="1">Leaf</tissue>
    </source>
</reference>
<organism evidence="1">
    <name type="scientific">Rhizophora mucronata</name>
    <name type="common">Asiatic mangrove</name>
    <dbReference type="NCBI Taxonomy" id="61149"/>
    <lineage>
        <taxon>Eukaryota</taxon>
        <taxon>Viridiplantae</taxon>
        <taxon>Streptophyta</taxon>
        <taxon>Embryophyta</taxon>
        <taxon>Tracheophyta</taxon>
        <taxon>Spermatophyta</taxon>
        <taxon>Magnoliopsida</taxon>
        <taxon>eudicotyledons</taxon>
        <taxon>Gunneridae</taxon>
        <taxon>Pentapetalae</taxon>
        <taxon>rosids</taxon>
        <taxon>fabids</taxon>
        <taxon>Malpighiales</taxon>
        <taxon>Rhizophoraceae</taxon>
        <taxon>Rhizophora</taxon>
    </lineage>
</organism>